<dbReference type="InterPro" id="IPR001034">
    <property type="entry name" value="DeoR_HTH"/>
</dbReference>
<keyword evidence="1" id="KW-0805">Transcription regulation</keyword>
<feature type="domain" description="HTH deoR-type" evidence="3">
    <location>
        <begin position="213"/>
        <end position="260"/>
    </location>
</feature>
<evidence type="ECO:0000259" key="3">
    <source>
        <dbReference type="Pfam" id="PF08220"/>
    </source>
</evidence>
<proteinExistence type="predicted"/>
<dbReference type="InterPro" id="IPR036390">
    <property type="entry name" value="WH_DNA-bd_sf"/>
</dbReference>
<dbReference type="InterPro" id="IPR036388">
    <property type="entry name" value="WH-like_DNA-bd_sf"/>
</dbReference>
<dbReference type="Pfam" id="PF08220">
    <property type="entry name" value="HTH_DeoR"/>
    <property type="match status" value="1"/>
</dbReference>
<comment type="caution">
    <text evidence="4">The sequence shown here is derived from an EMBL/GenBank/DDBJ whole genome shotgun (WGS) entry which is preliminary data.</text>
</comment>
<gene>
    <name evidence="4" type="ORF">A3C12_01395</name>
</gene>
<evidence type="ECO:0000256" key="1">
    <source>
        <dbReference type="ARBA" id="ARBA00023015"/>
    </source>
</evidence>
<name>A0A1G2KQN4_9BACT</name>
<dbReference type="EMBL" id="MHQK01000048">
    <property type="protein sequence ID" value="OHA00781.1"/>
    <property type="molecule type" value="Genomic_DNA"/>
</dbReference>
<reference evidence="4 5" key="1">
    <citation type="journal article" date="2016" name="Nat. Commun.">
        <title>Thousands of microbial genomes shed light on interconnected biogeochemical processes in an aquifer system.</title>
        <authorList>
            <person name="Anantharaman K."/>
            <person name="Brown C.T."/>
            <person name="Hug L.A."/>
            <person name="Sharon I."/>
            <person name="Castelle C.J."/>
            <person name="Probst A.J."/>
            <person name="Thomas B.C."/>
            <person name="Singh A."/>
            <person name="Wilkins M.J."/>
            <person name="Karaoz U."/>
            <person name="Brodie E.L."/>
            <person name="Williams K.H."/>
            <person name="Hubbard S.S."/>
            <person name="Banfield J.F."/>
        </authorList>
    </citation>
    <scope>NUCLEOTIDE SEQUENCE [LARGE SCALE GENOMIC DNA]</scope>
</reference>
<dbReference type="GO" id="GO:0003700">
    <property type="term" value="F:DNA-binding transcription factor activity"/>
    <property type="evidence" value="ECO:0007669"/>
    <property type="project" value="InterPro"/>
</dbReference>
<evidence type="ECO:0000313" key="5">
    <source>
        <dbReference type="Proteomes" id="UP000178710"/>
    </source>
</evidence>
<dbReference type="Proteomes" id="UP000178710">
    <property type="component" value="Unassembled WGS sequence"/>
</dbReference>
<organism evidence="4 5">
    <name type="scientific">Candidatus Sungbacteria bacterium RIFCSPHIGHO2_02_FULL_49_20</name>
    <dbReference type="NCBI Taxonomy" id="1802272"/>
    <lineage>
        <taxon>Bacteria</taxon>
        <taxon>Candidatus Sungiibacteriota</taxon>
    </lineage>
</organism>
<accession>A0A1G2KQN4</accession>
<protein>
    <recommendedName>
        <fullName evidence="3">HTH deoR-type domain-containing protein</fullName>
    </recommendedName>
</protein>
<keyword evidence="2" id="KW-0804">Transcription</keyword>
<dbReference type="AlphaFoldDB" id="A0A1G2KQN4"/>
<dbReference type="SUPFAM" id="SSF46785">
    <property type="entry name" value="Winged helix' DNA-binding domain"/>
    <property type="match status" value="1"/>
</dbReference>
<sequence length="274" mass="30835">MISASYPVSLDIELRRRVYIFTLSIYEAFESLMDRGVLAADVEKSSNQFLKLVAAYPAKENKGQILKDIIAEAKGTKALLGIVRDIRLVESDIVGILMNQIVELESEFYAIEPKQMEVEPVATTDLDAKRNLVEAVMQLPEKEPILEMPALEEGAMEDPESVREEIAENMSQLPDQIALLDREILRAEKGDEPLTVVTEPILDKHEHQSIAKRQEAIVEVLKRRDAVSVGELARLFTGIVGQKTLQRDLQDLVEKHIVSKSGEKRWTVYSLAKV</sequence>
<evidence type="ECO:0000313" key="4">
    <source>
        <dbReference type="EMBL" id="OHA00781.1"/>
    </source>
</evidence>
<dbReference type="Gene3D" id="1.10.10.10">
    <property type="entry name" value="Winged helix-like DNA-binding domain superfamily/Winged helix DNA-binding domain"/>
    <property type="match status" value="1"/>
</dbReference>
<evidence type="ECO:0000256" key="2">
    <source>
        <dbReference type="ARBA" id="ARBA00023163"/>
    </source>
</evidence>